<keyword evidence="1" id="KW-0472">Membrane</keyword>
<dbReference type="STRING" id="342668.A0A1B8GL46"/>
<organism evidence="3 4">
    <name type="scientific">Pseudogymnoascus verrucosus</name>
    <dbReference type="NCBI Taxonomy" id="342668"/>
    <lineage>
        <taxon>Eukaryota</taxon>
        <taxon>Fungi</taxon>
        <taxon>Dikarya</taxon>
        <taxon>Ascomycota</taxon>
        <taxon>Pezizomycotina</taxon>
        <taxon>Leotiomycetes</taxon>
        <taxon>Thelebolales</taxon>
        <taxon>Thelebolaceae</taxon>
        <taxon>Pseudogymnoascus</taxon>
    </lineage>
</organism>
<feature type="domain" description="CorA-like transporter" evidence="2">
    <location>
        <begin position="19"/>
        <end position="313"/>
    </location>
</feature>
<feature type="transmembrane region" description="Helical" evidence="1">
    <location>
        <begin position="447"/>
        <end position="469"/>
    </location>
</feature>
<reference evidence="4" key="2">
    <citation type="journal article" date="2018" name="Nat. Commun.">
        <title>Extreme sensitivity to ultraviolet light in the fungal pathogen causing white-nose syndrome of bats.</title>
        <authorList>
            <person name="Palmer J.M."/>
            <person name="Drees K.P."/>
            <person name="Foster J.T."/>
            <person name="Lindner D.L."/>
        </authorList>
    </citation>
    <scope>NUCLEOTIDE SEQUENCE [LARGE SCALE GENOMIC DNA]</scope>
    <source>
        <strain evidence="4">UAMH 10579</strain>
    </source>
</reference>
<dbReference type="InterPro" id="IPR058257">
    <property type="entry name" value="CorA-like_dom"/>
</dbReference>
<proteinExistence type="predicted"/>
<dbReference type="AlphaFoldDB" id="A0A1B8GL46"/>
<evidence type="ECO:0000256" key="1">
    <source>
        <dbReference type="SAM" id="Phobius"/>
    </source>
</evidence>
<protein>
    <recommendedName>
        <fullName evidence="2">CorA-like transporter domain-containing protein</fullName>
    </recommendedName>
</protein>
<accession>A0A1B8GL46</accession>
<evidence type="ECO:0000313" key="4">
    <source>
        <dbReference type="Proteomes" id="UP000091956"/>
    </source>
</evidence>
<keyword evidence="1" id="KW-1133">Transmembrane helix</keyword>
<dbReference type="Proteomes" id="UP000091956">
    <property type="component" value="Unassembled WGS sequence"/>
</dbReference>
<dbReference type="Pfam" id="PF26616">
    <property type="entry name" value="CorA-like"/>
    <property type="match status" value="1"/>
</dbReference>
<gene>
    <name evidence="3" type="ORF">VE01_05301</name>
</gene>
<feature type="transmembrane region" description="Helical" evidence="1">
    <location>
        <begin position="503"/>
        <end position="522"/>
    </location>
</feature>
<reference evidence="3 4" key="1">
    <citation type="submission" date="2016-03" db="EMBL/GenBank/DDBJ databases">
        <title>Comparative genomics of Pseudogymnoascus destructans, the fungus causing white-nose syndrome of bats.</title>
        <authorList>
            <person name="Palmer J.M."/>
            <person name="Drees K.P."/>
            <person name="Foster J.T."/>
            <person name="Lindner D.L."/>
        </authorList>
    </citation>
    <scope>NUCLEOTIDE SEQUENCE [LARGE SCALE GENOMIC DNA]</scope>
    <source>
        <strain evidence="3 4">UAMH 10579</strain>
    </source>
</reference>
<keyword evidence="1" id="KW-0812">Transmembrane</keyword>
<dbReference type="EMBL" id="KV460227">
    <property type="protein sequence ID" value="OBT96559.2"/>
    <property type="molecule type" value="Genomic_DNA"/>
</dbReference>
<name>A0A1B8GL46_9PEZI</name>
<keyword evidence="4" id="KW-1185">Reference proteome</keyword>
<evidence type="ECO:0000259" key="2">
    <source>
        <dbReference type="Pfam" id="PF26616"/>
    </source>
</evidence>
<dbReference type="Gene3D" id="1.20.58.340">
    <property type="entry name" value="Magnesium transport protein CorA, transmembrane region"/>
    <property type="match status" value="1"/>
</dbReference>
<dbReference type="RefSeq" id="XP_059319698.1">
    <property type="nucleotide sequence ID" value="XM_059463688.1"/>
</dbReference>
<dbReference type="GeneID" id="28838687"/>
<sequence>MVVAPVVIAPALPDSFKLSYEDFESYPHNLIYRTACTAVLKAYESRLKEASSALFIGEDGEDGAADIPFRDFRGRAFERRNIFNDSKLKDWIGDQSSIDPLVATLTGELATKSDPKCRFIFIHAANNSRQQLRITRKMMLRILSYHQVMPGYLDFLFPFGLQSVPRDFRFSAFREQTLLNSPSRGPAVPGLGRSGRQIQLSFNLKGVSCTSDAKVSLREKRWSQRQAAVHHQFDVELGTTLWILTKGNLELKDRIQDVTGKDGRLEDRSFGTVAQCLISSLAVHLLLCQWSCEDWRWYILWLEEVIAYETREVILPRGPGEVRYEYRPEDFQGIQHYEDQASQVSMILEANSYVLESLRAYYKGLLDRSDFGVMDLCREEVLSFCSQIDNMIHNAKMEIVRVKTLVQITSSNKALVLQHIQSQATEKMEKLTISMHQVADLSRKEAIAMRIVTVVTLIYLPATFVSTLFSTDIVKFQDQGNGGTTDSLGKAYVSFSSLALVRWIQVTLPLTALTLTLGYLAFRMADRKRKRFGLQPEDLMDSMDSKESIV</sequence>
<evidence type="ECO:0000313" key="3">
    <source>
        <dbReference type="EMBL" id="OBT96559.2"/>
    </source>
</evidence>